<gene>
    <name evidence="1" type="ORF">FQN60_016898</name>
</gene>
<dbReference type="Gene3D" id="3.40.50.300">
    <property type="entry name" value="P-loop containing nucleotide triphosphate hydrolases"/>
    <property type="match status" value="1"/>
</dbReference>
<dbReference type="EMBL" id="VOFY01000006">
    <property type="protein sequence ID" value="KAA8591524.1"/>
    <property type="molecule type" value="Genomic_DNA"/>
</dbReference>
<name>A0A5J5DDZ6_9PERO</name>
<sequence>MTSSTQYIQYHGIRLPLLAHSKESLEYAEKFSVKDTDVFSVTYPKSETHSFESLKFAHEFTFKDEDVMAVVYPKSGPSCSCQADLRFSGP</sequence>
<dbReference type="AlphaFoldDB" id="A0A5J5DDZ6"/>
<accession>A0A5J5DDZ6</accession>
<organism evidence="1 2">
    <name type="scientific">Etheostoma spectabile</name>
    <name type="common">orangethroat darter</name>
    <dbReference type="NCBI Taxonomy" id="54343"/>
    <lineage>
        <taxon>Eukaryota</taxon>
        <taxon>Metazoa</taxon>
        <taxon>Chordata</taxon>
        <taxon>Craniata</taxon>
        <taxon>Vertebrata</taxon>
        <taxon>Euteleostomi</taxon>
        <taxon>Actinopterygii</taxon>
        <taxon>Neopterygii</taxon>
        <taxon>Teleostei</taxon>
        <taxon>Neoteleostei</taxon>
        <taxon>Acanthomorphata</taxon>
        <taxon>Eupercaria</taxon>
        <taxon>Perciformes</taxon>
        <taxon>Percoidei</taxon>
        <taxon>Percidae</taxon>
        <taxon>Etheostomatinae</taxon>
        <taxon>Etheostoma</taxon>
    </lineage>
</organism>
<comment type="caution">
    <text evidence="1">The sequence shown here is derived from an EMBL/GenBank/DDBJ whole genome shotgun (WGS) entry which is preliminary data.</text>
</comment>
<keyword evidence="2" id="KW-1185">Reference proteome</keyword>
<proteinExistence type="predicted"/>
<reference evidence="1 2" key="1">
    <citation type="submission" date="2019-08" db="EMBL/GenBank/DDBJ databases">
        <title>A chromosome-level genome assembly, high-density linkage maps, and genome scans reveal the genomic architecture of hybrid incompatibilities underlying speciation via character displacement in darters (Percidae: Etheostominae).</title>
        <authorList>
            <person name="Moran R.L."/>
            <person name="Catchen J.M."/>
            <person name="Fuller R.C."/>
        </authorList>
    </citation>
    <scope>NUCLEOTIDE SEQUENCE [LARGE SCALE GENOMIC DNA]</scope>
    <source>
        <strain evidence="1">EspeVRDwgs_2016</strain>
        <tissue evidence="1">Muscle</tissue>
    </source>
</reference>
<protein>
    <submittedName>
        <fullName evidence="1">Uncharacterized protein</fullName>
    </submittedName>
</protein>
<evidence type="ECO:0000313" key="2">
    <source>
        <dbReference type="Proteomes" id="UP000327493"/>
    </source>
</evidence>
<dbReference type="Proteomes" id="UP000327493">
    <property type="component" value="Chromosome 6"/>
</dbReference>
<evidence type="ECO:0000313" key="1">
    <source>
        <dbReference type="EMBL" id="KAA8591524.1"/>
    </source>
</evidence>
<dbReference type="InterPro" id="IPR027417">
    <property type="entry name" value="P-loop_NTPase"/>
</dbReference>